<evidence type="ECO:0000313" key="2">
    <source>
        <dbReference type="Proteomes" id="UP000319931"/>
    </source>
</evidence>
<dbReference type="EMBL" id="RCZC01000001">
    <property type="protein sequence ID" value="TPG56215.1"/>
    <property type="molecule type" value="Genomic_DNA"/>
</dbReference>
<name>A0A502G349_9SPHN</name>
<sequence length="78" mass="8183">MAVRADEIVAKFAPNAKPAYVGAFADPAGLMAAAGIVTPLRLAHFLAQALHETGALTILTESGRYSAKNLAAMWDWGN</sequence>
<dbReference type="Gene3D" id="1.10.530.10">
    <property type="match status" value="1"/>
</dbReference>
<organism evidence="1 2">
    <name type="scientific">Sphingomonas glacialis</name>
    <dbReference type="NCBI Taxonomy" id="658225"/>
    <lineage>
        <taxon>Bacteria</taxon>
        <taxon>Pseudomonadati</taxon>
        <taxon>Pseudomonadota</taxon>
        <taxon>Alphaproteobacteria</taxon>
        <taxon>Sphingomonadales</taxon>
        <taxon>Sphingomonadaceae</taxon>
        <taxon>Sphingomonas</taxon>
    </lineage>
</organism>
<dbReference type="AlphaFoldDB" id="A0A502G349"/>
<comment type="caution">
    <text evidence="1">The sequence shown here is derived from an EMBL/GenBank/DDBJ whole genome shotgun (WGS) entry which is preliminary data.</text>
</comment>
<dbReference type="OrthoDB" id="3078754at2"/>
<gene>
    <name evidence="1" type="ORF">EAH76_01175</name>
</gene>
<protein>
    <submittedName>
        <fullName evidence="1">Uncharacterized protein</fullName>
    </submittedName>
</protein>
<dbReference type="Proteomes" id="UP000319931">
    <property type="component" value="Unassembled WGS sequence"/>
</dbReference>
<dbReference type="SUPFAM" id="SSF53955">
    <property type="entry name" value="Lysozyme-like"/>
    <property type="match status" value="1"/>
</dbReference>
<proteinExistence type="predicted"/>
<dbReference type="InterPro" id="IPR023346">
    <property type="entry name" value="Lysozyme-like_dom_sf"/>
</dbReference>
<evidence type="ECO:0000313" key="1">
    <source>
        <dbReference type="EMBL" id="TPG56215.1"/>
    </source>
</evidence>
<reference evidence="1 2" key="1">
    <citation type="journal article" date="2019" name="Environ. Microbiol.">
        <title>Species interactions and distinct microbial communities in high Arctic permafrost affected cryosols are associated with the CH4 and CO2 gas fluxes.</title>
        <authorList>
            <person name="Altshuler I."/>
            <person name="Hamel J."/>
            <person name="Turney S."/>
            <person name="Magnuson E."/>
            <person name="Levesque R."/>
            <person name="Greer C."/>
            <person name="Whyte L.G."/>
        </authorList>
    </citation>
    <scope>NUCLEOTIDE SEQUENCE [LARGE SCALE GENOMIC DNA]</scope>
    <source>
        <strain evidence="1 2">E6.1</strain>
    </source>
</reference>
<keyword evidence="2" id="KW-1185">Reference proteome</keyword>
<accession>A0A502G349</accession>
<dbReference type="RefSeq" id="WP_140846907.1">
    <property type="nucleotide sequence ID" value="NZ_RCZC01000001.1"/>
</dbReference>